<sequence length="208" mass="22876">MRGIVKIVVALVIVVLLYSLLVKLNWLPSVGSWFKASPVLIEETPLLITEIKQIATLFTIESSDEVVVSQVRPVPPGSPKKILDWISPLPLAQAEQLVLVVKGKVIAGTDLSRLESNAIFIRYDSVSVTIPAARIQDIIVNPSGTDVFIEEGNWSQAETNKLVSQASEKLRQRATEKGILVKADEQALKVLRNFLALQGFQKIRVATN</sequence>
<accession>A0ABS9BGA0</accession>
<dbReference type="EMBL" id="JAKEVY010000002">
    <property type="protein sequence ID" value="MCF1714586.1"/>
    <property type="molecule type" value="Genomic_DNA"/>
</dbReference>
<proteinExistence type="predicted"/>
<keyword evidence="1" id="KW-1133">Transmembrane helix</keyword>
<reference evidence="2 3" key="1">
    <citation type="submission" date="2022-01" db="EMBL/GenBank/DDBJ databases">
        <title>Flavihumibacter sp. nov., isolated from sediment of a river.</title>
        <authorList>
            <person name="Liu H."/>
        </authorList>
    </citation>
    <scope>NUCLEOTIDE SEQUENCE [LARGE SCALE GENOMIC DNA]</scope>
    <source>
        <strain evidence="2 3">RY-1</strain>
    </source>
</reference>
<gene>
    <name evidence="2" type="ORF">L0U88_08115</name>
</gene>
<keyword evidence="3" id="KW-1185">Reference proteome</keyword>
<name>A0ABS9BGA0_9BACT</name>
<keyword evidence="1" id="KW-0472">Membrane</keyword>
<dbReference type="RefSeq" id="WP_234865388.1">
    <property type="nucleotide sequence ID" value="NZ_JAKEVY010000002.1"/>
</dbReference>
<evidence type="ECO:0000313" key="2">
    <source>
        <dbReference type="EMBL" id="MCF1714586.1"/>
    </source>
</evidence>
<comment type="caution">
    <text evidence="2">The sequence shown here is derived from an EMBL/GenBank/DDBJ whole genome shotgun (WGS) entry which is preliminary data.</text>
</comment>
<dbReference type="Pfam" id="PF14014">
    <property type="entry name" value="DUF4230"/>
    <property type="match status" value="1"/>
</dbReference>
<evidence type="ECO:0000313" key="3">
    <source>
        <dbReference type="Proteomes" id="UP001200145"/>
    </source>
</evidence>
<protein>
    <submittedName>
        <fullName evidence="2">DUF4230 domain-containing protein</fullName>
    </submittedName>
</protein>
<dbReference type="InterPro" id="IPR025324">
    <property type="entry name" value="DUF4230"/>
</dbReference>
<dbReference type="Proteomes" id="UP001200145">
    <property type="component" value="Unassembled WGS sequence"/>
</dbReference>
<organism evidence="2 3">
    <name type="scientific">Flavihumibacter fluminis</name>
    <dbReference type="NCBI Taxonomy" id="2909236"/>
    <lineage>
        <taxon>Bacteria</taxon>
        <taxon>Pseudomonadati</taxon>
        <taxon>Bacteroidota</taxon>
        <taxon>Chitinophagia</taxon>
        <taxon>Chitinophagales</taxon>
        <taxon>Chitinophagaceae</taxon>
        <taxon>Flavihumibacter</taxon>
    </lineage>
</organism>
<feature type="transmembrane region" description="Helical" evidence="1">
    <location>
        <begin position="7"/>
        <end position="27"/>
    </location>
</feature>
<keyword evidence="1" id="KW-0812">Transmembrane</keyword>
<evidence type="ECO:0000256" key="1">
    <source>
        <dbReference type="SAM" id="Phobius"/>
    </source>
</evidence>